<accession>A0ABP6ZTS0</accession>
<evidence type="ECO:0000313" key="3">
    <source>
        <dbReference type="EMBL" id="GAA3619549.1"/>
    </source>
</evidence>
<dbReference type="PRINTS" id="PR00081">
    <property type="entry name" value="GDHRDH"/>
</dbReference>
<dbReference type="SUPFAM" id="SSF51735">
    <property type="entry name" value="NAD(P)-binding Rossmann-fold domains"/>
    <property type="match status" value="1"/>
</dbReference>
<proteinExistence type="inferred from homology"/>
<organism evidence="3 4">
    <name type="scientific">Kineosporia mesophila</name>
    <dbReference type="NCBI Taxonomy" id="566012"/>
    <lineage>
        <taxon>Bacteria</taxon>
        <taxon>Bacillati</taxon>
        <taxon>Actinomycetota</taxon>
        <taxon>Actinomycetes</taxon>
        <taxon>Kineosporiales</taxon>
        <taxon>Kineosporiaceae</taxon>
        <taxon>Kineosporia</taxon>
    </lineage>
</organism>
<keyword evidence="2" id="KW-0560">Oxidoreductase</keyword>
<dbReference type="InterPro" id="IPR036291">
    <property type="entry name" value="NAD(P)-bd_dom_sf"/>
</dbReference>
<dbReference type="CDD" id="cd05233">
    <property type="entry name" value="SDR_c"/>
    <property type="match status" value="1"/>
</dbReference>
<dbReference type="Proteomes" id="UP001501074">
    <property type="component" value="Unassembled WGS sequence"/>
</dbReference>
<evidence type="ECO:0000256" key="2">
    <source>
        <dbReference type="ARBA" id="ARBA00023002"/>
    </source>
</evidence>
<sequence>MTHVTRVTLRGMRSFVVTGGGRGVGRAVAERLLADGQAVVAIELDARALAWVAGHPAGSRVVAVRGDAALEDVAEHAAKLAAAIAPLTGWVNNAALFRDASLDTDDAATILDLITSNVAAAVTGCAVAVKHYLAAGRGGAIVNVSSHQAQRPVRGALPYATAKAAIEGLTRAAAVDHGPAGIRVNAVALGSIDTERYAAFLAGRDAQEVAAVTRQMAELHPLGRVGLTAEVADAVVYLLSDAASFVTGAVLPVDGGRAVRGPDPEEG</sequence>
<evidence type="ECO:0000256" key="1">
    <source>
        <dbReference type="ARBA" id="ARBA00006484"/>
    </source>
</evidence>
<dbReference type="Gene3D" id="3.40.50.720">
    <property type="entry name" value="NAD(P)-binding Rossmann-like Domain"/>
    <property type="match status" value="1"/>
</dbReference>
<protein>
    <submittedName>
        <fullName evidence="3">SDR family oxidoreductase</fullName>
    </submittedName>
</protein>
<comment type="caution">
    <text evidence="3">The sequence shown here is derived from an EMBL/GenBank/DDBJ whole genome shotgun (WGS) entry which is preliminary data.</text>
</comment>
<comment type="similarity">
    <text evidence="1">Belongs to the short-chain dehydrogenases/reductases (SDR) family.</text>
</comment>
<dbReference type="InterPro" id="IPR002347">
    <property type="entry name" value="SDR_fam"/>
</dbReference>
<dbReference type="PRINTS" id="PR00080">
    <property type="entry name" value="SDRFAMILY"/>
</dbReference>
<dbReference type="Pfam" id="PF13561">
    <property type="entry name" value="adh_short_C2"/>
    <property type="match status" value="1"/>
</dbReference>
<reference evidence="4" key="1">
    <citation type="journal article" date="2019" name="Int. J. Syst. Evol. Microbiol.">
        <title>The Global Catalogue of Microorganisms (GCM) 10K type strain sequencing project: providing services to taxonomists for standard genome sequencing and annotation.</title>
        <authorList>
            <consortium name="The Broad Institute Genomics Platform"/>
            <consortium name="The Broad Institute Genome Sequencing Center for Infectious Disease"/>
            <person name="Wu L."/>
            <person name="Ma J."/>
        </authorList>
    </citation>
    <scope>NUCLEOTIDE SEQUENCE [LARGE SCALE GENOMIC DNA]</scope>
    <source>
        <strain evidence="4">JCM 16902</strain>
    </source>
</reference>
<dbReference type="EMBL" id="BAAAZO010000006">
    <property type="protein sequence ID" value="GAA3619549.1"/>
    <property type="molecule type" value="Genomic_DNA"/>
</dbReference>
<dbReference type="PANTHER" id="PTHR43639:SF1">
    <property type="entry name" value="SHORT-CHAIN DEHYDROGENASE_REDUCTASE FAMILY PROTEIN"/>
    <property type="match status" value="1"/>
</dbReference>
<dbReference type="InterPro" id="IPR020904">
    <property type="entry name" value="Sc_DH/Rdtase_CS"/>
</dbReference>
<gene>
    <name evidence="3" type="ORF">GCM10022223_40480</name>
</gene>
<dbReference type="PROSITE" id="PS00061">
    <property type="entry name" value="ADH_SHORT"/>
    <property type="match status" value="1"/>
</dbReference>
<name>A0ABP6ZTS0_9ACTN</name>
<dbReference type="PANTHER" id="PTHR43639">
    <property type="entry name" value="OXIDOREDUCTASE, SHORT-CHAIN DEHYDROGENASE/REDUCTASE FAMILY (AFU_ORTHOLOGUE AFUA_5G02870)"/>
    <property type="match status" value="1"/>
</dbReference>
<keyword evidence="4" id="KW-1185">Reference proteome</keyword>
<evidence type="ECO:0000313" key="4">
    <source>
        <dbReference type="Proteomes" id="UP001501074"/>
    </source>
</evidence>